<dbReference type="KEGG" id="msd:MYSTI_05739"/>
<organism evidence="1 2">
    <name type="scientific">Myxococcus stipitatus (strain DSM 14675 / JCM 12634 / Mx s8)</name>
    <dbReference type="NCBI Taxonomy" id="1278073"/>
    <lineage>
        <taxon>Bacteria</taxon>
        <taxon>Pseudomonadati</taxon>
        <taxon>Myxococcota</taxon>
        <taxon>Myxococcia</taxon>
        <taxon>Myxococcales</taxon>
        <taxon>Cystobacterineae</taxon>
        <taxon>Myxococcaceae</taxon>
        <taxon>Myxococcus</taxon>
    </lineage>
</organism>
<dbReference type="PATRIC" id="fig|1278073.3.peg.5820"/>
<protein>
    <recommendedName>
        <fullName evidence="3">DUF1579 domain-containing protein</fullName>
    </recommendedName>
</protein>
<sequence>MPPTVHARWARVGPSISILNGAGGVRIQGQNDGARDFDFLMGSWRVHNRRLRERLKDCSEWISFESSAEERPLPGGLGNQETYRSEFWPGFVGVALRVYNPATKQWSITWVDNRSHTIDPAVVGSFSGDVGTFETSDTFEGRPIRVRFTWTRLGPDTARWEQAFSPDNGLSWETNWVMDFTRLKE</sequence>
<dbReference type="STRING" id="1278073.MYSTI_05739"/>
<evidence type="ECO:0000313" key="1">
    <source>
        <dbReference type="EMBL" id="AGC47015.1"/>
    </source>
</evidence>
<evidence type="ECO:0008006" key="3">
    <source>
        <dbReference type="Google" id="ProtNLM"/>
    </source>
</evidence>
<proteinExistence type="predicted"/>
<dbReference type="AlphaFoldDB" id="L7UGN3"/>
<dbReference type="HOGENOM" id="CLU_112381_0_0_7"/>
<name>L7UGN3_MYXSD</name>
<accession>L7UGN3</accession>
<dbReference type="Proteomes" id="UP000011131">
    <property type="component" value="Chromosome"/>
</dbReference>
<reference evidence="1 2" key="1">
    <citation type="journal article" date="2013" name="Genome Announc.">
        <title>Complete genome sequence of Myxococcus stipitatus strain DSM 14675, a fruiting myxobacterium.</title>
        <authorList>
            <person name="Huntley S."/>
            <person name="Kneip S."/>
            <person name="Treuner-Lange A."/>
            <person name="Sogaard-Andersen L."/>
        </authorList>
    </citation>
    <scope>NUCLEOTIDE SEQUENCE [LARGE SCALE GENOMIC DNA]</scope>
    <source>
        <strain evidence="2">DSM 14675 / JCM 12634 / Mx s8</strain>
    </source>
</reference>
<dbReference type="EMBL" id="CP004025">
    <property type="protein sequence ID" value="AGC47015.1"/>
    <property type="molecule type" value="Genomic_DNA"/>
</dbReference>
<gene>
    <name evidence="1" type="ordered locus">MYSTI_05739</name>
</gene>
<keyword evidence="2" id="KW-1185">Reference proteome</keyword>
<dbReference type="eggNOG" id="ENOG5032TID">
    <property type="taxonomic scope" value="Bacteria"/>
</dbReference>
<evidence type="ECO:0000313" key="2">
    <source>
        <dbReference type="Proteomes" id="UP000011131"/>
    </source>
</evidence>